<dbReference type="PANTHER" id="PTHR24020:SF84">
    <property type="entry name" value="VWFA DOMAIN-CONTAINING PROTEIN"/>
    <property type="match status" value="1"/>
</dbReference>
<keyword evidence="1" id="KW-1133">Transmembrane helix</keyword>
<evidence type="ECO:0000259" key="2">
    <source>
        <dbReference type="PROSITE" id="PS50234"/>
    </source>
</evidence>
<comment type="caution">
    <text evidence="3">The sequence shown here is derived from an EMBL/GenBank/DDBJ whole genome shotgun (WGS) entry which is preliminary data.</text>
</comment>
<keyword evidence="4" id="KW-1185">Reference proteome</keyword>
<feature type="domain" description="VWFA" evidence="2">
    <location>
        <begin position="37"/>
        <end position="218"/>
    </location>
</feature>
<dbReference type="EMBL" id="JAHLQF010000001">
    <property type="protein sequence ID" value="MBU5483720.1"/>
    <property type="molecule type" value="Genomic_DNA"/>
</dbReference>
<dbReference type="RefSeq" id="WP_216438075.1">
    <property type="nucleotide sequence ID" value="NZ_JAHLQF010000001.1"/>
</dbReference>
<feature type="transmembrane region" description="Helical" evidence="1">
    <location>
        <begin position="7"/>
        <end position="27"/>
    </location>
</feature>
<reference evidence="3 4" key="1">
    <citation type="submission" date="2021-06" db="EMBL/GenBank/DDBJ databases">
        <authorList>
            <person name="Sun Q."/>
            <person name="Li D."/>
        </authorList>
    </citation>
    <scope>NUCLEOTIDE SEQUENCE [LARGE SCALE GENOMIC DNA]</scope>
    <source>
        <strain evidence="3 4">MSJ-11</strain>
    </source>
</reference>
<gene>
    <name evidence="3" type="ORF">KQI86_05210</name>
</gene>
<name>A0ABS6EES3_9CLOT</name>
<proteinExistence type="predicted"/>
<organism evidence="3 4">
    <name type="scientific">Clostridium mobile</name>
    <dbReference type="NCBI Taxonomy" id="2841512"/>
    <lineage>
        <taxon>Bacteria</taxon>
        <taxon>Bacillati</taxon>
        <taxon>Bacillota</taxon>
        <taxon>Clostridia</taxon>
        <taxon>Eubacteriales</taxon>
        <taxon>Clostridiaceae</taxon>
        <taxon>Clostridium</taxon>
    </lineage>
</organism>
<dbReference type="InterPro" id="IPR002035">
    <property type="entry name" value="VWF_A"/>
</dbReference>
<dbReference type="PROSITE" id="PS50234">
    <property type="entry name" value="VWFA"/>
    <property type="match status" value="1"/>
</dbReference>
<dbReference type="Pfam" id="PF00092">
    <property type="entry name" value="VWA"/>
    <property type="match status" value="1"/>
</dbReference>
<evidence type="ECO:0000313" key="4">
    <source>
        <dbReference type="Proteomes" id="UP000726170"/>
    </source>
</evidence>
<keyword evidence="1" id="KW-0812">Transmembrane</keyword>
<protein>
    <submittedName>
        <fullName evidence="3">VWA domain-containing protein</fullName>
    </submittedName>
</protein>
<evidence type="ECO:0000313" key="3">
    <source>
        <dbReference type="EMBL" id="MBU5483720.1"/>
    </source>
</evidence>
<dbReference type="SMART" id="SM00327">
    <property type="entry name" value="VWA"/>
    <property type="match status" value="1"/>
</dbReference>
<dbReference type="Proteomes" id="UP000726170">
    <property type="component" value="Unassembled WGS sequence"/>
</dbReference>
<evidence type="ECO:0000256" key="1">
    <source>
        <dbReference type="SAM" id="Phobius"/>
    </source>
</evidence>
<keyword evidence="1" id="KW-0472">Membrane</keyword>
<accession>A0ABS6EES3</accession>
<sequence>MKSKIKVNLIIMIMVIFQVFSASFISVKAAEPSSNLDVIFVLDASGSMKASDPEDIRIEAVKMFLDMSQLKGNKVGLVAYSDDIVRAHNLNEMDLEDAKNRIKNMASNIPYGQKTDTGAGLLEGVRLLDSEHDKNHRPVIILLSDGKNDPSRSNEESLKDLNEAINICKEKGYPIYTIGLNYDGTVDKNQLSEISNATKGKNYITNTAVDLPKILTDIYADNSKLKVQDKGTLKLDGSFQELKIDIPNSNVLEANVSMISDKPVEVKLINPKGEEISIPSSNAIFTSSKKYSMLKIIKPEVGEWTLKVKGVSGSSIEVSYVFNYDIQIEAKFDPMNPNKGDKLNVEAYFVNNGQKVTDKELYNGVKGKLVIKSLKDNSIKEVPLSVKDGAFKGEYSIPDNEKYELKVRVDGNSFYRESSPVIIGGGGAVAKDPPKESILKKPLVLVGVGAAVLALIIGLIFVTTKKKRVSGFGRVELKIKDENTNESLPPQFRSLKGYRGSFSLFEVLGLKEEYEETEGVRFIFRNDDSIELVNKSECIVQKSGRKINNDSNIRLYNGNKITIQLNKISKSVTVEFYSK</sequence>
<dbReference type="PANTHER" id="PTHR24020">
    <property type="entry name" value="COLLAGEN ALPHA"/>
    <property type="match status" value="1"/>
</dbReference>
<dbReference type="InterPro" id="IPR050525">
    <property type="entry name" value="ECM_Assembly_Org"/>
</dbReference>
<feature type="transmembrane region" description="Helical" evidence="1">
    <location>
        <begin position="443"/>
        <end position="462"/>
    </location>
</feature>
<dbReference type="CDD" id="cd00198">
    <property type="entry name" value="vWFA"/>
    <property type="match status" value="1"/>
</dbReference>